<evidence type="ECO:0000256" key="3">
    <source>
        <dbReference type="ARBA" id="ARBA00023125"/>
    </source>
</evidence>
<feature type="domain" description="HTH lysR-type" evidence="5">
    <location>
        <begin position="1"/>
        <end position="60"/>
    </location>
</feature>
<dbReference type="GO" id="GO:0006351">
    <property type="term" value="P:DNA-templated transcription"/>
    <property type="evidence" value="ECO:0007669"/>
    <property type="project" value="TreeGrafter"/>
</dbReference>
<keyword evidence="2" id="KW-0805">Transcription regulation</keyword>
<dbReference type="GO" id="GO:0043565">
    <property type="term" value="F:sequence-specific DNA binding"/>
    <property type="evidence" value="ECO:0007669"/>
    <property type="project" value="TreeGrafter"/>
</dbReference>
<accession>A0A2P7SF77</accession>
<evidence type="ECO:0000256" key="1">
    <source>
        <dbReference type="ARBA" id="ARBA00009437"/>
    </source>
</evidence>
<proteinExistence type="inferred from homology"/>
<dbReference type="Pfam" id="PF03466">
    <property type="entry name" value="LysR_substrate"/>
    <property type="match status" value="1"/>
</dbReference>
<dbReference type="PROSITE" id="PS50931">
    <property type="entry name" value="HTH_LYSR"/>
    <property type="match status" value="1"/>
</dbReference>
<dbReference type="PANTHER" id="PTHR30537">
    <property type="entry name" value="HTH-TYPE TRANSCRIPTIONAL REGULATOR"/>
    <property type="match status" value="1"/>
</dbReference>
<dbReference type="SUPFAM" id="SSF46785">
    <property type="entry name" value="Winged helix' DNA-binding domain"/>
    <property type="match status" value="1"/>
</dbReference>
<dbReference type="AlphaFoldDB" id="A0A2P7SF77"/>
<keyword evidence="3" id="KW-0238">DNA-binding</keyword>
<dbReference type="EMBL" id="PXYK01000008">
    <property type="protein sequence ID" value="PSJ61138.1"/>
    <property type="molecule type" value="Genomic_DNA"/>
</dbReference>
<sequence>MPNDLNLLAAFAAVARRRSFRAAAAERGVSPSTLSQQVRDLEAVLDLRLLNRTTRSVAPTEAGRRLLERLSPALADIAAAVGDLRAADDAPAGTLRINAPQPAIELALAPLMGPFLAAHPRVKLEIVAETAFIDIVAAGFDAGVRWGESLAQDVIAVPLGPPQRFVVVAAPELVAAGPPVERPRDLLGRPCLRIVYPSGLRPVWEFERDGVVEKIDADGPLLTTNLTAQLQACLDGVGFCATFEDYVREHIEAGRLVTVLDDWCPPFPGPYLYYPGRRHVPAPLRAFVDFVRRRNRSG</sequence>
<reference evidence="6 7" key="1">
    <citation type="submission" date="2018-03" db="EMBL/GenBank/DDBJ databases">
        <title>The draft genome of Mesorhizobium sp. 6GN-30.</title>
        <authorList>
            <person name="Liu L."/>
            <person name="Li L."/>
            <person name="Wang T."/>
            <person name="Zhang X."/>
            <person name="Liang L."/>
        </authorList>
    </citation>
    <scope>NUCLEOTIDE SEQUENCE [LARGE SCALE GENOMIC DNA]</scope>
    <source>
        <strain evidence="6 7">6GN30</strain>
    </source>
</reference>
<dbReference type="InterPro" id="IPR000847">
    <property type="entry name" value="LysR_HTH_N"/>
</dbReference>
<dbReference type="FunFam" id="1.10.10.10:FF:000001">
    <property type="entry name" value="LysR family transcriptional regulator"/>
    <property type="match status" value="1"/>
</dbReference>
<keyword evidence="4" id="KW-0804">Transcription</keyword>
<dbReference type="SUPFAM" id="SSF53850">
    <property type="entry name" value="Periplasmic binding protein-like II"/>
    <property type="match status" value="1"/>
</dbReference>
<dbReference type="Pfam" id="PF00126">
    <property type="entry name" value="HTH_1"/>
    <property type="match status" value="1"/>
</dbReference>
<dbReference type="InterPro" id="IPR058163">
    <property type="entry name" value="LysR-type_TF_proteobact-type"/>
</dbReference>
<evidence type="ECO:0000256" key="2">
    <source>
        <dbReference type="ARBA" id="ARBA00023015"/>
    </source>
</evidence>
<dbReference type="CDD" id="cd08474">
    <property type="entry name" value="PBP2_CrgA_like_5"/>
    <property type="match status" value="1"/>
</dbReference>
<gene>
    <name evidence="6" type="ORF">C7I84_10625</name>
</gene>
<dbReference type="InterPro" id="IPR036390">
    <property type="entry name" value="WH_DNA-bd_sf"/>
</dbReference>
<dbReference type="GO" id="GO:0003700">
    <property type="term" value="F:DNA-binding transcription factor activity"/>
    <property type="evidence" value="ECO:0007669"/>
    <property type="project" value="InterPro"/>
</dbReference>
<evidence type="ECO:0000313" key="6">
    <source>
        <dbReference type="EMBL" id="PSJ61138.1"/>
    </source>
</evidence>
<evidence type="ECO:0000313" key="7">
    <source>
        <dbReference type="Proteomes" id="UP000241229"/>
    </source>
</evidence>
<dbReference type="Gene3D" id="1.10.10.10">
    <property type="entry name" value="Winged helix-like DNA-binding domain superfamily/Winged helix DNA-binding domain"/>
    <property type="match status" value="1"/>
</dbReference>
<keyword evidence="7" id="KW-1185">Reference proteome</keyword>
<dbReference type="OrthoDB" id="9812435at2"/>
<comment type="caution">
    <text evidence="6">The sequence shown here is derived from an EMBL/GenBank/DDBJ whole genome shotgun (WGS) entry which is preliminary data.</text>
</comment>
<dbReference type="PANTHER" id="PTHR30537:SF1">
    <property type="entry name" value="HTH-TYPE TRANSCRIPTIONAL REGULATOR PGRR"/>
    <property type="match status" value="1"/>
</dbReference>
<dbReference type="InterPro" id="IPR005119">
    <property type="entry name" value="LysR_subst-bd"/>
</dbReference>
<protein>
    <submittedName>
        <fullName evidence="6">LysR family transcriptional regulator</fullName>
    </submittedName>
</protein>
<dbReference type="Gene3D" id="3.40.190.290">
    <property type="match status" value="1"/>
</dbReference>
<dbReference type="Proteomes" id="UP000241229">
    <property type="component" value="Unassembled WGS sequence"/>
</dbReference>
<dbReference type="InterPro" id="IPR036388">
    <property type="entry name" value="WH-like_DNA-bd_sf"/>
</dbReference>
<name>A0A2P7SF77_9HYPH</name>
<organism evidence="6 7">
    <name type="scientific">Kumtagia ephedrae</name>
    <dbReference type="NCBI Taxonomy" id="2116701"/>
    <lineage>
        <taxon>Bacteria</taxon>
        <taxon>Pseudomonadati</taxon>
        <taxon>Pseudomonadota</taxon>
        <taxon>Alphaproteobacteria</taxon>
        <taxon>Hyphomicrobiales</taxon>
        <taxon>Phyllobacteriaceae</taxon>
        <taxon>Kumtagia</taxon>
    </lineage>
</organism>
<evidence type="ECO:0000259" key="5">
    <source>
        <dbReference type="PROSITE" id="PS50931"/>
    </source>
</evidence>
<evidence type="ECO:0000256" key="4">
    <source>
        <dbReference type="ARBA" id="ARBA00023163"/>
    </source>
</evidence>
<comment type="similarity">
    <text evidence="1">Belongs to the LysR transcriptional regulatory family.</text>
</comment>
<dbReference type="RefSeq" id="WP_106772143.1">
    <property type="nucleotide sequence ID" value="NZ_PXYK01000008.1"/>
</dbReference>